<organism evidence="4 5">
    <name type="scientific">Solemya velesiana gill symbiont</name>
    <dbReference type="NCBI Taxonomy" id="1918948"/>
    <lineage>
        <taxon>Bacteria</taxon>
        <taxon>Pseudomonadati</taxon>
        <taxon>Pseudomonadota</taxon>
        <taxon>Gammaproteobacteria</taxon>
        <taxon>sulfur-oxidizing symbionts</taxon>
    </lineage>
</organism>
<evidence type="ECO:0000313" key="5">
    <source>
        <dbReference type="Proteomes" id="UP000190896"/>
    </source>
</evidence>
<dbReference type="InterPro" id="IPR013766">
    <property type="entry name" value="Thioredoxin_domain"/>
</dbReference>
<name>A0A1T2KV41_9GAMM</name>
<dbReference type="AlphaFoldDB" id="A0A1T2KV41"/>
<reference evidence="4 5" key="1">
    <citation type="submission" date="2016-11" db="EMBL/GenBank/DDBJ databases">
        <title>Mixed transmission modes and dynamic genome evolution in an obligate animal-bacterial symbiosis.</title>
        <authorList>
            <person name="Russell S.L."/>
            <person name="Corbett-Detig R.B."/>
            <person name="Cavanaugh C.M."/>
        </authorList>
    </citation>
    <scope>NUCLEOTIDE SEQUENCE [LARGE SCALE GENOMIC DNA]</scope>
    <source>
        <strain evidence="4">Se-Cadez</strain>
    </source>
</reference>
<dbReference type="InterPro" id="IPR012336">
    <property type="entry name" value="Thioredoxin-like_fold"/>
</dbReference>
<evidence type="ECO:0000259" key="3">
    <source>
        <dbReference type="PROSITE" id="PS51352"/>
    </source>
</evidence>
<dbReference type="InterPro" id="IPR051099">
    <property type="entry name" value="AGR/TXD"/>
</dbReference>
<feature type="chain" id="PRO_5012571933" evidence="2">
    <location>
        <begin position="25"/>
        <end position="344"/>
    </location>
</feature>
<dbReference type="Gene3D" id="3.40.30.10">
    <property type="entry name" value="Glutaredoxin"/>
    <property type="match status" value="2"/>
</dbReference>
<feature type="signal peptide" evidence="2">
    <location>
        <begin position="1"/>
        <end position="24"/>
    </location>
</feature>
<accession>A0A1T2KV41</accession>
<protein>
    <submittedName>
        <fullName evidence="4">Thioredoxin</fullName>
    </submittedName>
</protein>
<dbReference type="Proteomes" id="UP000190896">
    <property type="component" value="Unassembled WGS sequence"/>
</dbReference>
<dbReference type="InterPro" id="IPR036249">
    <property type="entry name" value="Thioredoxin-like_sf"/>
</dbReference>
<proteinExistence type="predicted"/>
<dbReference type="Pfam" id="PF13098">
    <property type="entry name" value="Thioredoxin_2"/>
    <property type="match status" value="2"/>
</dbReference>
<evidence type="ECO:0000256" key="1">
    <source>
        <dbReference type="ARBA" id="ARBA00022729"/>
    </source>
</evidence>
<evidence type="ECO:0000313" key="4">
    <source>
        <dbReference type="EMBL" id="OOZ36738.1"/>
    </source>
</evidence>
<keyword evidence="1 2" id="KW-0732">Signal</keyword>
<gene>
    <name evidence="4" type="ORF">BOW51_05855</name>
</gene>
<dbReference type="PANTHER" id="PTHR15337:SF11">
    <property type="entry name" value="THIOREDOXIN DOMAIN-CONTAINING PROTEIN"/>
    <property type="match status" value="1"/>
</dbReference>
<dbReference type="SUPFAM" id="SSF52833">
    <property type="entry name" value="Thioredoxin-like"/>
    <property type="match status" value="2"/>
</dbReference>
<sequence>MFAYRYLAAVAITCLLFFPFTSHSATTPPAQGKMTGGKQTHHPDWFKESFLDIAEDVEEASDAEKHVILFMHLNNCPYCYKMTEENFKHAPYTEFIKENFDVIVINIKGDREVAFDENTTVIEKDLADMLQVMYTPTIIFLNPQNKTVARVNGYRSVPNFKHILDYVDEKAYTKTSLAKYLDEKKSGGSYKFRDHPQLKTETNLQELADKPLAVLFEDKACVLCDQLHDGHFRNAEINDVLKNFTFVRFDALSSETIIDVEGNKTTPKAYTEKLGLNYRPGIVLFDKGKEVIRIESMLYTYHFQEVLRYVGERHYEKYPEDFYEYLGTRSEAILKSGKDIDLSK</sequence>
<dbReference type="PANTHER" id="PTHR15337">
    <property type="entry name" value="ANTERIOR GRADIENT PROTEIN-RELATED"/>
    <property type="match status" value="1"/>
</dbReference>
<evidence type="ECO:0000256" key="2">
    <source>
        <dbReference type="SAM" id="SignalP"/>
    </source>
</evidence>
<keyword evidence="5" id="KW-1185">Reference proteome</keyword>
<dbReference type="RefSeq" id="WP_172838790.1">
    <property type="nucleotide sequence ID" value="NZ_MPRJ01000028.1"/>
</dbReference>
<dbReference type="PROSITE" id="PS51352">
    <property type="entry name" value="THIOREDOXIN_2"/>
    <property type="match status" value="1"/>
</dbReference>
<comment type="caution">
    <text evidence="4">The sequence shown here is derived from an EMBL/GenBank/DDBJ whole genome shotgun (WGS) entry which is preliminary data.</text>
</comment>
<feature type="domain" description="Thioredoxin" evidence="3">
    <location>
        <begin position="16"/>
        <end position="172"/>
    </location>
</feature>
<dbReference type="EMBL" id="MPRJ01000028">
    <property type="protein sequence ID" value="OOZ36738.1"/>
    <property type="molecule type" value="Genomic_DNA"/>
</dbReference>